<dbReference type="Proteomes" id="UP000077755">
    <property type="component" value="Chromosome 1"/>
</dbReference>
<reference evidence="2" key="1">
    <citation type="journal article" date="2016" name="Nat. Genet.">
        <title>A high-quality carrot genome assembly provides new insights into carotenoid accumulation and asterid genome evolution.</title>
        <authorList>
            <person name="Iorizzo M."/>
            <person name="Ellison S."/>
            <person name="Senalik D."/>
            <person name="Zeng P."/>
            <person name="Satapoomin P."/>
            <person name="Huang J."/>
            <person name="Bowman M."/>
            <person name="Iovene M."/>
            <person name="Sanseverino W."/>
            <person name="Cavagnaro P."/>
            <person name="Yildiz M."/>
            <person name="Macko-Podgorni A."/>
            <person name="Moranska E."/>
            <person name="Grzebelus E."/>
            <person name="Grzebelus D."/>
            <person name="Ashrafi H."/>
            <person name="Zheng Z."/>
            <person name="Cheng S."/>
            <person name="Spooner D."/>
            <person name="Van Deynze A."/>
            <person name="Simon P."/>
        </authorList>
    </citation>
    <scope>NUCLEOTIDE SEQUENCE</scope>
    <source>
        <tissue evidence="2">Leaf</tissue>
    </source>
</reference>
<dbReference type="Gene3D" id="2.40.160.200">
    <property type="entry name" value="LURP1-related"/>
    <property type="match status" value="1"/>
</dbReference>
<dbReference type="OMA" id="MSCKGFT"/>
<dbReference type="Gramene" id="KZN07968">
    <property type="protein sequence ID" value="KZN07968"/>
    <property type="gene ID" value="DCAR_000637"/>
</dbReference>
<dbReference type="OrthoDB" id="1876238at2759"/>
<dbReference type="SUPFAM" id="SSF54518">
    <property type="entry name" value="Tubby C-terminal domain-like"/>
    <property type="match status" value="1"/>
</dbReference>
<dbReference type="InterPro" id="IPR025659">
    <property type="entry name" value="Tubby-like_C"/>
</dbReference>
<comment type="similarity">
    <text evidence="1">Belongs to the LOR family.</text>
</comment>
<gene>
    <name evidence="2" type="ORF">DCAR_0100422</name>
</gene>
<proteinExistence type="inferred from homology"/>
<dbReference type="PANTHER" id="PTHR31087">
    <property type="match status" value="1"/>
</dbReference>
<reference evidence="2" key="2">
    <citation type="submission" date="2022-03" db="EMBL/GenBank/DDBJ databases">
        <title>Draft title - Genomic analysis of global carrot germplasm unveils the trajectory of domestication and the origin of high carotenoid orange carrot.</title>
        <authorList>
            <person name="Iorizzo M."/>
            <person name="Ellison S."/>
            <person name="Senalik D."/>
            <person name="Macko-Podgorni A."/>
            <person name="Grzebelus D."/>
            <person name="Bostan H."/>
            <person name="Rolling W."/>
            <person name="Curaba J."/>
            <person name="Simon P."/>
        </authorList>
    </citation>
    <scope>NUCLEOTIDE SEQUENCE</scope>
    <source>
        <tissue evidence="2">Leaf</tissue>
    </source>
</reference>
<name>A0A166FN27_DAUCS</name>
<dbReference type="KEGG" id="dcr:108196811"/>
<dbReference type="InterPro" id="IPR007612">
    <property type="entry name" value="LOR"/>
</dbReference>
<evidence type="ECO:0000313" key="2">
    <source>
        <dbReference type="EMBL" id="WOG81276.1"/>
    </source>
</evidence>
<organism evidence="2 3">
    <name type="scientific">Daucus carota subsp. sativus</name>
    <name type="common">Carrot</name>
    <dbReference type="NCBI Taxonomy" id="79200"/>
    <lineage>
        <taxon>Eukaryota</taxon>
        <taxon>Viridiplantae</taxon>
        <taxon>Streptophyta</taxon>
        <taxon>Embryophyta</taxon>
        <taxon>Tracheophyta</taxon>
        <taxon>Spermatophyta</taxon>
        <taxon>Magnoliopsida</taxon>
        <taxon>eudicotyledons</taxon>
        <taxon>Gunneridae</taxon>
        <taxon>Pentapetalae</taxon>
        <taxon>asterids</taxon>
        <taxon>campanulids</taxon>
        <taxon>Apiales</taxon>
        <taxon>Apiaceae</taxon>
        <taxon>Apioideae</taxon>
        <taxon>Scandiceae</taxon>
        <taxon>Daucinae</taxon>
        <taxon>Daucus</taxon>
        <taxon>Daucus sect. Daucus</taxon>
    </lineage>
</organism>
<accession>A0A166FN27</accession>
<sequence>MFLFLRSLSRTVHEVHEEHHEEDYVIDEASYKSLTVWRKSLVLSCNGFTVIDSEGDLAYRVDNYCEHPSEIILMDGCGKSKFTLCRRKKLRLVDKWLIYNDEDDDNNSADDTKHPILVAKKQINHMLQQNGNVLAHVYAATSSNKMHAYVIEGSYAHRSCKFYDKSRKVVAEIRKKEAAIGGEGVSFGLDVFVLIIRPGFDQGVAMAIVLLLDQMFS</sequence>
<protein>
    <submittedName>
        <fullName evidence="2">Uncharacterized protein</fullName>
    </submittedName>
</protein>
<dbReference type="Pfam" id="PF04525">
    <property type="entry name" value="LOR"/>
    <property type="match status" value="1"/>
</dbReference>
<evidence type="ECO:0000313" key="3">
    <source>
        <dbReference type="Proteomes" id="UP000077755"/>
    </source>
</evidence>
<dbReference type="PANTHER" id="PTHR31087:SF14">
    <property type="entry name" value="PROTEIN LURP-ONE-RELATED 17"/>
    <property type="match status" value="1"/>
</dbReference>
<dbReference type="EMBL" id="CP093343">
    <property type="protein sequence ID" value="WOG81276.1"/>
    <property type="molecule type" value="Genomic_DNA"/>
</dbReference>
<evidence type="ECO:0000256" key="1">
    <source>
        <dbReference type="ARBA" id="ARBA00005437"/>
    </source>
</evidence>
<dbReference type="InterPro" id="IPR038595">
    <property type="entry name" value="LOR_sf"/>
</dbReference>
<dbReference type="AlphaFoldDB" id="A0A166FN27"/>
<keyword evidence="3" id="KW-1185">Reference proteome</keyword>